<feature type="transmembrane region" description="Helical" evidence="7">
    <location>
        <begin position="504"/>
        <end position="526"/>
    </location>
</feature>
<dbReference type="OMA" id="VIMSAVC"/>
<reference evidence="9" key="1">
    <citation type="journal article" date="2016" name="Nat. Genet.">
        <title>A high-quality carrot genome assembly provides new insights into carotenoid accumulation and asterid genome evolution.</title>
        <authorList>
            <person name="Iorizzo M."/>
            <person name="Ellison S."/>
            <person name="Senalik D."/>
            <person name="Zeng P."/>
            <person name="Satapoomin P."/>
            <person name="Huang J."/>
            <person name="Bowman M."/>
            <person name="Iovene M."/>
            <person name="Sanseverino W."/>
            <person name="Cavagnaro P."/>
            <person name="Yildiz M."/>
            <person name="Macko-Podgorni A."/>
            <person name="Moranska E."/>
            <person name="Grzebelus E."/>
            <person name="Grzebelus D."/>
            <person name="Ashrafi H."/>
            <person name="Zheng Z."/>
            <person name="Cheng S."/>
            <person name="Spooner D."/>
            <person name="Van Deynze A."/>
            <person name="Simon P."/>
        </authorList>
    </citation>
    <scope>NUCLEOTIDE SEQUENCE [LARGE SCALE GENOMIC DNA]</scope>
    <source>
        <tissue evidence="9">Leaf</tissue>
    </source>
</reference>
<feature type="transmembrane region" description="Helical" evidence="7">
    <location>
        <begin position="563"/>
        <end position="589"/>
    </location>
</feature>
<dbReference type="InterPro" id="IPR001958">
    <property type="entry name" value="Tet-R_TetA/multi-R_MdtG-like"/>
</dbReference>
<feature type="transmembrane region" description="Helical" evidence="7">
    <location>
        <begin position="601"/>
        <end position="623"/>
    </location>
</feature>
<keyword evidence="5 7" id="KW-0472">Membrane</keyword>
<feature type="transmembrane region" description="Helical" evidence="7">
    <location>
        <begin position="828"/>
        <end position="855"/>
    </location>
</feature>
<evidence type="ECO:0000313" key="9">
    <source>
        <dbReference type="EMBL" id="KZM98742.1"/>
    </source>
</evidence>
<feature type="transmembrane region" description="Helical" evidence="7">
    <location>
        <begin position="364"/>
        <end position="391"/>
    </location>
</feature>
<keyword evidence="4 7" id="KW-1133">Transmembrane helix</keyword>
<dbReference type="PANTHER" id="PTHR23504:SF1">
    <property type="entry name" value="GH21943P-RELATED"/>
    <property type="match status" value="1"/>
</dbReference>
<feature type="transmembrane region" description="Helical" evidence="7">
    <location>
        <begin position="743"/>
        <end position="763"/>
    </location>
</feature>
<evidence type="ECO:0000256" key="6">
    <source>
        <dbReference type="ARBA" id="ARBA00044504"/>
    </source>
</evidence>
<sequence>MEKLTPLSHLFMTVFLYSFSTFMVVPAMTDVIMSAVCPGEDECSVAIYLTGVLHAVVGLGTLVMMPLIGNLSDTYGRKVMLTAPMVLAIFPSAILAYSRSPYFVYAYLVIKTLTSMLCEGSVFCIALAYVADNTAEKRRGSAFGILSGVTSCAFVCGNLFTRFISTSSAFQVSAAGTVIAVVYMRIFLPESVAGVGIAGTGDKTEDESLLVKDSSENLQLFKNMPSFRDTISLLKTSPTFSQAAAVAFFTTLGEVGLYTSMLYFLKAQFHYSKDQFADLMVINGIAGTISQMVLMPLVAPFIKEKKILAIGLFFSCVHMLLYSIAWSSWVPYMSAMVTVLAAIGSPCVRSIASKQVGPSEQGKAQGCLTGICSIANVISPLAFSPLTALFLSESAPFHFPGFSLMCASFLVMIAFILSIMMREAPVAETSTDDNPAPSLKQKHVSLISYFRVFPTIDLLNAPGHAKLGSQKTAASQVFSVFMVVPAMVDVIMSAVCPGKDECSIAIYLTGAQSVIVGLGAIVMVPLIGNLSDTYGRKVILTAPMVLAIFPSVILAYSRSPYYVYAYLLIKTVTSMLCDGSVICIALAYVADNVAEKQRVSAFGIVSGVASCAFVCGNLFTRFISTSSTFQVSAAGTIIAVLYMRIFLPESVAGTSTKTENESLLEKDSSEDLQVFKKMSSFHDTISLLRTSPTFLQAAAVAFFNTLGDAGVNASVLLTRVFDCDIQYYLKAQFQYSKNQFADLIVIIGIAGTISQMVFMPLIAPVIKEKNLLAIGLFSGFVHIFLSSIAWSSWVNYASAMVSVLSSIATPCVRSIASKQVGPSEQGKAQGCLTGICSIASVIAPLAFSPLTALFLSESAPFYFPGFSLMCASLLVLVAFILSIMIKEAPLAPNCSADPAEPSV</sequence>
<accession>A0A162ABA3</accession>
<feature type="transmembrane region" description="Helical" evidence="7">
    <location>
        <begin position="45"/>
        <end position="67"/>
    </location>
</feature>
<evidence type="ECO:0000256" key="5">
    <source>
        <dbReference type="ARBA" id="ARBA00023136"/>
    </source>
</evidence>
<dbReference type="AlphaFoldDB" id="A0A162ABA3"/>
<protein>
    <recommendedName>
        <fullName evidence="8">Major facilitator superfamily (MFS) profile domain-containing protein</fullName>
    </recommendedName>
</protein>
<feature type="transmembrane region" description="Helical" evidence="7">
    <location>
        <begin position="276"/>
        <end position="295"/>
    </location>
</feature>
<proteinExistence type="inferred from homology"/>
<evidence type="ECO:0000256" key="4">
    <source>
        <dbReference type="ARBA" id="ARBA00022989"/>
    </source>
</evidence>
<feature type="transmembrane region" description="Helical" evidence="7">
    <location>
        <begin position="142"/>
        <end position="164"/>
    </location>
</feature>
<feature type="transmembrane region" description="Helical" evidence="7">
    <location>
        <begin position="861"/>
        <end position="885"/>
    </location>
</feature>
<comment type="subcellular location">
    <subcellularLocation>
        <location evidence="1">Membrane</location>
        <topology evidence="1">Multi-pass membrane protein</topology>
    </subcellularLocation>
</comment>
<evidence type="ECO:0000256" key="3">
    <source>
        <dbReference type="ARBA" id="ARBA00022692"/>
    </source>
</evidence>
<dbReference type="GO" id="GO:0022857">
    <property type="term" value="F:transmembrane transporter activity"/>
    <property type="evidence" value="ECO:0007669"/>
    <property type="project" value="InterPro"/>
</dbReference>
<dbReference type="Gramene" id="KZM98742">
    <property type="protein sequence ID" value="KZM98742"/>
    <property type="gene ID" value="DCAR_013896"/>
</dbReference>
<dbReference type="STRING" id="79200.A0A162ABA3"/>
<dbReference type="InterPro" id="IPR020846">
    <property type="entry name" value="MFS_dom"/>
</dbReference>
<dbReference type="PROSITE" id="PS50850">
    <property type="entry name" value="MFS"/>
    <property type="match status" value="1"/>
</dbReference>
<feature type="transmembrane region" description="Helical" evidence="7">
    <location>
        <begin position="79"/>
        <end position="98"/>
    </location>
</feature>
<comment type="similarity">
    <text evidence="6">Belongs to the major facilitator superfamily. Phosphate:H(+) symporter (TC 2.A.1.9) family.</text>
</comment>
<dbReference type="InterPro" id="IPR036259">
    <property type="entry name" value="MFS_trans_sf"/>
</dbReference>
<feature type="transmembrane region" description="Helical" evidence="7">
    <location>
        <begin position="104"/>
        <end position="130"/>
    </location>
</feature>
<dbReference type="Pfam" id="PF07690">
    <property type="entry name" value="MFS_1"/>
    <property type="match status" value="2"/>
</dbReference>
<dbReference type="InterPro" id="IPR011701">
    <property type="entry name" value="MFS"/>
</dbReference>
<evidence type="ECO:0000256" key="7">
    <source>
        <dbReference type="SAM" id="Phobius"/>
    </source>
</evidence>
<dbReference type="Gene3D" id="1.20.1250.20">
    <property type="entry name" value="MFS general substrate transporter like domains"/>
    <property type="match status" value="2"/>
</dbReference>
<feature type="transmembrane region" description="Helical" evidence="7">
    <location>
        <begin position="7"/>
        <end position="25"/>
    </location>
</feature>
<feature type="transmembrane region" description="Helical" evidence="7">
    <location>
        <begin position="538"/>
        <end position="557"/>
    </location>
</feature>
<evidence type="ECO:0000256" key="1">
    <source>
        <dbReference type="ARBA" id="ARBA00004141"/>
    </source>
</evidence>
<feature type="transmembrane region" description="Helical" evidence="7">
    <location>
        <begin position="629"/>
        <end position="647"/>
    </location>
</feature>
<feature type="transmembrane region" description="Helical" evidence="7">
    <location>
        <begin position="243"/>
        <end position="264"/>
    </location>
</feature>
<feature type="transmembrane region" description="Helical" evidence="7">
    <location>
        <begin position="397"/>
        <end position="417"/>
    </location>
</feature>
<comment type="caution">
    <text evidence="9">The sequence shown here is derived from an EMBL/GenBank/DDBJ whole genome shotgun (WGS) entry which is preliminary data.</text>
</comment>
<dbReference type="EMBL" id="LNRQ01000004">
    <property type="protein sequence ID" value="KZM98742.1"/>
    <property type="molecule type" value="Genomic_DNA"/>
</dbReference>
<keyword evidence="3 7" id="KW-0812">Transmembrane</keyword>
<keyword evidence="2" id="KW-0813">Transport</keyword>
<feature type="transmembrane region" description="Helical" evidence="7">
    <location>
        <begin position="332"/>
        <end position="352"/>
    </location>
</feature>
<feature type="domain" description="Major facilitator superfamily (MFS) profile" evidence="8">
    <location>
        <begin position="6"/>
        <end position="426"/>
    </location>
</feature>
<feature type="transmembrane region" description="Helical" evidence="7">
    <location>
        <begin position="473"/>
        <end position="492"/>
    </location>
</feature>
<evidence type="ECO:0000259" key="8">
    <source>
        <dbReference type="PROSITE" id="PS50850"/>
    </source>
</evidence>
<gene>
    <name evidence="9" type="ORF">DCAR_013896</name>
</gene>
<organism evidence="9">
    <name type="scientific">Daucus carota subsp. sativus</name>
    <name type="common">Carrot</name>
    <dbReference type="NCBI Taxonomy" id="79200"/>
    <lineage>
        <taxon>Eukaryota</taxon>
        <taxon>Viridiplantae</taxon>
        <taxon>Streptophyta</taxon>
        <taxon>Embryophyta</taxon>
        <taxon>Tracheophyta</taxon>
        <taxon>Spermatophyta</taxon>
        <taxon>Magnoliopsida</taxon>
        <taxon>eudicotyledons</taxon>
        <taxon>Gunneridae</taxon>
        <taxon>Pentapetalae</taxon>
        <taxon>asterids</taxon>
        <taxon>campanulids</taxon>
        <taxon>Apiales</taxon>
        <taxon>Apiaceae</taxon>
        <taxon>Apioideae</taxon>
        <taxon>Scandiceae</taxon>
        <taxon>Daucinae</taxon>
        <taxon>Daucus</taxon>
        <taxon>Daucus sect. Daucus</taxon>
    </lineage>
</organism>
<dbReference type="CDD" id="cd17330">
    <property type="entry name" value="MFS_SLC46_TetA_like"/>
    <property type="match status" value="2"/>
</dbReference>
<dbReference type="PANTHER" id="PTHR23504">
    <property type="entry name" value="MAJOR FACILITATOR SUPERFAMILY DOMAIN-CONTAINING PROTEIN 10"/>
    <property type="match status" value="1"/>
</dbReference>
<evidence type="ECO:0000256" key="2">
    <source>
        <dbReference type="ARBA" id="ARBA00022448"/>
    </source>
</evidence>
<name>A0A162ABA3_DAUCS</name>
<dbReference type="SUPFAM" id="SSF103473">
    <property type="entry name" value="MFS general substrate transporter"/>
    <property type="match status" value="2"/>
</dbReference>
<feature type="transmembrane region" description="Helical" evidence="7">
    <location>
        <begin position="770"/>
        <end position="790"/>
    </location>
</feature>
<feature type="transmembrane region" description="Helical" evidence="7">
    <location>
        <begin position="170"/>
        <end position="188"/>
    </location>
</feature>
<dbReference type="GO" id="GO:0016020">
    <property type="term" value="C:membrane"/>
    <property type="evidence" value="ECO:0007669"/>
    <property type="project" value="UniProtKB-SubCell"/>
</dbReference>
<dbReference type="PRINTS" id="PR01035">
    <property type="entry name" value="TCRTETA"/>
</dbReference>
<feature type="transmembrane region" description="Helical" evidence="7">
    <location>
        <begin position="307"/>
        <end position="326"/>
    </location>
</feature>